<evidence type="ECO:0000313" key="1">
    <source>
        <dbReference type="EMBL" id="TFL02850.1"/>
    </source>
</evidence>
<name>A0A5C3QPV4_9AGAR</name>
<organism evidence="1 2">
    <name type="scientific">Pterulicium gracile</name>
    <dbReference type="NCBI Taxonomy" id="1884261"/>
    <lineage>
        <taxon>Eukaryota</taxon>
        <taxon>Fungi</taxon>
        <taxon>Dikarya</taxon>
        <taxon>Basidiomycota</taxon>
        <taxon>Agaricomycotina</taxon>
        <taxon>Agaricomycetes</taxon>
        <taxon>Agaricomycetidae</taxon>
        <taxon>Agaricales</taxon>
        <taxon>Pleurotineae</taxon>
        <taxon>Pterulaceae</taxon>
        <taxon>Pterulicium</taxon>
    </lineage>
</organism>
<dbReference type="Proteomes" id="UP000305067">
    <property type="component" value="Unassembled WGS sequence"/>
</dbReference>
<accession>A0A5C3QPV4</accession>
<dbReference type="AlphaFoldDB" id="A0A5C3QPV4"/>
<protein>
    <submittedName>
        <fullName evidence="1">Uncharacterized protein</fullName>
    </submittedName>
</protein>
<dbReference type="EMBL" id="ML178821">
    <property type="protein sequence ID" value="TFL02850.1"/>
    <property type="molecule type" value="Genomic_DNA"/>
</dbReference>
<proteinExistence type="predicted"/>
<evidence type="ECO:0000313" key="2">
    <source>
        <dbReference type="Proteomes" id="UP000305067"/>
    </source>
</evidence>
<gene>
    <name evidence="1" type="ORF">BDV98DRAFT_591677</name>
</gene>
<reference evidence="1 2" key="1">
    <citation type="journal article" date="2019" name="Nat. Ecol. Evol.">
        <title>Megaphylogeny resolves global patterns of mushroom evolution.</title>
        <authorList>
            <person name="Varga T."/>
            <person name="Krizsan K."/>
            <person name="Foldi C."/>
            <person name="Dima B."/>
            <person name="Sanchez-Garcia M."/>
            <person name="Sanchez-Ramirez S."/>
            <person name="Szollosi G.J."/>
            <person name="Szarkandi J.G."/>
            <person name="Papp V."/>
            <person name="Albert L."/>
            <person name="Andreopoulos W."/>
            <person name="Angelini C."/>
            <person name="Antonin V."/>
            <person name="Barry K.W."/>
            <person name="Bougher N.L."/>
            <person name="Buchanan P."/>
            <person name="Buyck B."/>
            <person name="Bense V."/>
            <person name="Catcheside P."/>
            <person name="Chovatia M."/>
            <person name="Cooper J."/>
            <person name="Damon W."/>
            <person name="Desjardin D."/>
            <person name="Finy P."/>
            <person name="Geml J."/>
            <person name="Haridas S."/>
            <person name="Hughes K."/>
            <person name="Justo A."/>
            <person name="Karasinski D."/>
            <person name="Kautmanova I."/>
            <person name="Kiss B."/>
            <person name="Kocsube S."/>
            <person name="Kotiranta H."/>
            <person name="LaButti K.M."/>
            <person name="Lechner B.E."/>
            <person name="Liimatainen K."/>
            <person name="Lipzen A."/>
            <person name="Lukacs Z."/>
            <person name="Mihaltcheva S."/>
            <person name="Morgado L.N."/>
            <person name="Niskanen T."/>
            <person name="Noordeloos M.E."/>
            <person name="Ohm R.A."/>
            <person name="Ortiz-Santana B."/>
            <person name="Ovrebo C."/>
            <person name="Racz N."/>
            <person name="Riley R."/>
            <person name="Savchenko A."/>
            <person name="Shiryaev A."/>
            <person name="Soop K."/>
            <person name="Spirin V."/>
            <person name="Szebenyi C."/>
            <person name="Tomsovsky M."/>
            <person name="Tulloss R.E."/>
            <person name="Uehling J."/>
            <person name="Grigoriev I.V."/>
            <person name="Vagvolgyi C."/>
            <person name="Papp T."/>
            <person name="Martin F.M."/>
            <person name="Miettinen O."/>
            <person name="Hibbett D.S."/>
            <person name="Nagy L.G."/>
        </authorList>
    </citation>
    <scope>NUCLEOTIDE SEQUENCE [LARGE SCALE GENOMIC DNA]</scope>
    <source>
        <strain evidence="1 2">CBS 309.79</strain>
    </source>
</reference>
<dbReference type="OrthoDB" id="2921349at2759"/>
<sequence>MPFWEIIRLEVHLGSDKDAPEDLLRNLGGISSRSYQLHTLDSRAGFRCALQDLPRLTSAILQGSLVDCVDLPGNQLNSLELTECYTASRIGELDELNVSHEAVFIPDVISMIKLSAYSLTTLRIIDVGTDDPHALSAELKELLQTNSVLRELLWSLTRPHDVDPIFRMLTLEDDGGGNVCPLLEHLDIENVRFSAEPLLDMLESRIRRSTVDSAQGLESGCLDFLRVTNFHTHSNRRDNPDSSTKLCDTFNEQETQRRKELTQSMLRVTVLDWHKGIVDSCS</sequence>
<keyword evidence="2" id="KW-1185">Reference proteome</keyword>